<keyword evidence="1" id="KW-1133">Transmembrane helix</keyword>
<organism evidence="2 3">
    <name type="scientific">Candidatus Zambryskibacteria bacterium CG11_big_fil_rev_8_21_14_0_20_40_24</name>
    <dbReference type="NCBI Taxonomy" id="1975116"/>
    <lineage>
        <taxon>Bacteria</taxon>
        <taxon>Candidatus Zambryskiibacteriota</taxon>
    </lineage>
</organism>
<protein>
    <recommendedName>
        <fullName evidence="4">General secretion pathway GspH domain-containing protein</fullName>
    </recommendedName>
</protein>
<name>A0A2H0K808_9BACT</name>
<reference evidence="2 3" key="1">
    <citation type="submission" date="2017-09" db="EMBL/GenBank/DDBJ databases">
        <title>Depth-based differentiation of microbial function through sediment-hosted aquifers and enrichment of novel symbionts in the deep terrestrial subsurface.</title>
        <authorList>
            <person name="Probst A.J."/>
            <person name="Ladd B."/>
            <person name="Jarett J.K."/>
            <person name="Geller-Mcgrath D.E."/>
            <person name="Sieber C.M."/>
            <person name="Emerson J.B."/>
            <person name="Anantharaman K."/>
            <person name="Thomas B.C."/>
            <person name="Malmstrom R."/>
            <person name="Stieglmeier M."/>
            <person name="Klingl A."/>
            <person name="Woyke T."/>
            <person name="Ryan C.M."/>
            <person name="Banfield J.F."/>
        </authorList>
    </citation>
    <scope>NUCLEOTIDE SEQUENCE [LARGE SCALE GENOMIC DNA]</scope>
    <source>
        <strain evidence="2">CG11_big_fil_rev_8_21_14_0_20_40_24</strain>
    </source>
</reference>
<accession>A0A2H0K808</accession>
<gene>
    <name evidence="2" type="ORF">COV95_02630</name>
</gene>
<keyword evidence="1" id="KW-0812">Transmembrane</keyword>
<keyword evidence="1" id="KW-0472">Membrane</keyword>
<evidence type="ECO:0000256" key="1">
    <source>
        <dbReference type="SAM" id="Phobius"/>
    </source>
</evidence>
<evidence type="ECO:0000313" key="3">
    <source>
        <dbReference type="Proteomes" id="UP000229834"/>
    </source>
</evidence>
<evidence type="ECO:0000313" key="2">
    <source>
        <dbReference type="EMBL" id="PIQ66713.1"/>
    </source>
</evidence>
<comment type="caution">
    <text evidence="2">The sequence shown here is derived from an EMBL/GenBank/DDBJ whole genome shotgun (WGS) entry which is preliminary data.</text>
</comment>
<dbReference type="Proteomes" id="UP000229834">
    <property type="component" value="Unassembled WGS sequence"/>
</dbReference>
<feature type="transmembrane region" description="Helical" evidence="1">
    <location>
        <begin position="12"/>
        <end position="32"/>
    </location>
</feature>
<dbReference type="EMBL" id="PCVC01000074">
    <property type="protein sequence ID" value="PIQ66713.1"/>
    <property type="molecule type" value="Genomic_DNA"/>
</dbReference>
<dbReference type="SUPFAM" id="SSF54523">
    <property type="entry name" value="Pili subunits"/>
    <property type="match status" value="1"/>
</dbReference>
<dbReference type="InterPro" id="IPR045584">
    <property type="entry name" value="Pilin-like"/>
</dbReference>
<proteinExistence type="predicted"/>
<sequence>MEIQKKAGITLMEILVVIGVTVLLVVITLNSFSNLNRREALKKEALQVASIFDQARSLTLSSKNASKYGVHLEADKVTIFQGDTYSSGDPGNITTSLNPLVTITNIELSGGGSDLVFDRLTGATSQYGTTTISLSSDLAQTKSVIIYPTGVSEIK</sequence>
<dbReference type="AlphaFoldDB" id="A0A2H0K808"/>
<evidence type="ECO:0008006" key="4">
    <source>
        <dbReference type="Google" id="ProtNLM"/>
    </source>
</evidence>